<dbReference type="OrthoDB" id="5061070at2759"/>
<organism evidence="6 7">
    <name type="scientific">Salinomyces thailandicus</name>
    <dbReference type="NCBI Taxonomy" id="706561"/>
    <lineage>
        <taxon>Eukaryota</taxon>
        <taxon>Fungi</taxon>
        <taxon>Dikarya</taxon>
        <taxon>Ascomycota</taxon>
        <taxon>Pezizomycotina</taxon>
        <taxon>Dothideomycetes</taxon>
        <taxon>Dothideomycetidae</taxon>
        <taxon>Mycosphaerellales</taxon>
        <taxon>Teratosphaeriaceae</taxon>
        <taxon>Salinomyces</taxon>
    </lineage>
</organism>
<dbReference type="InterPro" id="IPR027417">
    <property type="entry name" value="P-loop_NTPase"/>
</dbReference>
<evidence type="ECO:0000256" key="3">
    <source>
        <dbReference type="SAM" id="MobiDB-lite"/>
    </source>
</evidence>
<dbReference type="GO" id="GO:0008017">
    <property type="term" value="F:microtubule binding"/>
    <property type="evidence" value="ECO:0007669"/>
    <property type="project" value="TreeGrafter"/>
</dbReference>
<dbReference type="InterPro" id="IPR020850">
    <property type="entry name" value="GED_dom"/>
</dbReference>
<dbReference type="InterPro" id="IPR000375">
    <property type="entry name" value="Dynamin_stalk"/>
</dbReference>
<dbReference type="SMART" id="SM00053">
    <property type="entry name" value="DYNc"/>
    <property type="match status" value="1"/>
</dbReference>
<feature type="compositionally biased region" description="Polar residues" evidence="3">
    <location>
        <begin position="605"/>
        <end position="618"/>
    </location>
</feature>
<dbReference type="GO" id="GO:0005737">
    <property type="term" value="C:cytoplasm"/>
    <property type="evidence" value="ECO:0007669"/>
    <property type="project" value="TreeGrafter"/>
</dbReference>
<dbReference type="GO" id="GO:0005525">
    <property type="term" value="F:GTP binding"/>
    <property type="evidence" value="ECO:0007669"/>
    <property type="project" value="InterPro"/>
</dbReference>
<feature type="domain" description="GED" evidence="4">
    <location>
        <begin position="802"/>
        <end position="895"/>
    </location>
</feature>
<feature type="compositionally biased region" description="Low complexity" evidence="3">
    <location>
        <begin position="31"/>
        <end position="55"/>
    </location>
</feature>
<dbReference type="GO" id="GO:0005874">
    <property type="term" value="C:microtubule"/>
    <property type="evidence" value="ECO:0007669"/>
    <property type="project" value="TreeGrafter"/>
</dbReference>
<evidence type="ECO:0000313" key="6">
    <source>
        <dbReference type="EMBL" id="TKA21992.1"/>
    </source>
</evidence>
<evidence type="ECO:0008006" key="8">
    <source>
        <dbReference type="Google" id="ProtNLM"/>
    </source>
</evidence>
<dbReference type="PROSITE" id="PS51388">
    <property type="entry name" value="GED"/>
    <property type="match status" value="1"/>
</dbReference>
<evidence type="ECO:0000259" key="4">
    <source>
        <dbReference type="PROSITE" id="PS51388"/>
    </source>
</evidence>
<evidence type="ECO:0000256" key="1">
    <source>
        <dbReference type="ARBA" id="ARBA00022741"/>
    </source>
</evidence>
<proteinExistence type="predicted"/>
<feature type="region of interest" description="Disordered" evidence="3">
    <location>
        <begin position="555"/>
        <end position="627"/>
    </location>
</feature>
<dbReference type="AlphaFoldDB" id="A0A4U0TJZ0"/>
<dbReference type="InterPro" id="IPR001401">
    <property type="entry name" value="Dynamin_GTPase"/>
</dbReference>
<reference evidence="6 7" key="1">
    <citation type="submission" date="2017-03" db="EMBL/GenBank/DDBJ databases">
        <title>Genomes of endolithic fungi from Antarctica.</title>
        <authorList>
            <person name="Coleine C."/>
            <person name="Masonjones S."/>
            <person name="Stajich J.E."/>
        </authorList>
    </citation>
    <scope>NUCLEOTIDE SEQUENCE [LARGE SCALE GENOMIC DNA]</scope>
    <source>
        <strain evidence="6 7">CCFEE 6315</strain>
    </source>
</reference>
<feature type="compositionally biased region" description="Low complexity" evidence="3">
    <location>
        <begin position="562"/>
        <end position="576"/>
    </location>
</feature>
<feature type="domain" description="Dynamin-type G" evidence="5">
    <location>
        <begin position="139"/>
        <end position="462"/>
    </location>
</feature>
<evidence type="ECO:0000256" key="2">
    <source>
        <dbReference type="ARBA" id="ARBA00023134"/>
    </source>
</evidence>
<dbReference type="PRINTS" id="PR00195">
    <property type="entry name" value="DYNAMIN"/>
</dbReference>
<dbReference type="GO" id="GO:0003924">
    <property type="term" value="F:GTPase activity"/>
    <property type="evidence" value="ECO:0007669"/>
    <property type="project" value="InterPro"/>
</dbReference>
<keyword evidence="2" id="KW-0342">GTP-binding</keyword>
<dbReference type="Gene3D" id="3.40.50.300">
    <property type="entry name" value="P-loop containing nucleotide triphosphate hydrolases"/>
    <property type="match status" value="1"/>
</dbReference>
<feature type="compositionally biased region" description="Polar residues" evidence="3">
    <location>
        <begin position="1"/>
        <end position="10"/>
    </location>
</feature>
<dbReference type="PANTHER" id="PTHR11566:SF131">
    <property type="entry name" value="GTPASE, PUTATIVE (AFU_ORTHOLOGUE AFUA_6G07630)-RELATED"/>
    <property type="match status" value="1"/>
</dbReference>
<dbReference type="Gene3D" id="1.20.120.1240">
    <property type="entry name" value="Dynamin, middle domain"/>
    <property type="match status" value="1"/>
</dbReference>
<sequence>MRRMTRSQYKQEPACDSGTDTATLGHPTPPSNSQSHSQSQSKPQSQPQPQSAPTQNISIRSTPIPEQAQPHRSSGSTTMPNTDIEIDGIGSASYGRKMPDHTPSKEGTFSEVMATIGSQSRQLIKLIQTLEKLGINAALPSLPKFVVVGDQSHGKSSVVESICDIKLPRGQGTVTRCPFQITTSASGPYDPAWTCQVILQPKYRYDPTSKAGHDRTKYDRWPEYELPVFHFATIHDKNQLDGVLKCAQLAVLNPSQDPTYYQSADPSSSAKTQVGFSPNVIHLKLKGPELPELSFVDLPGAINVHPDPREQYLVPFVERLLKNYIRDKKALVLLAMSSDQDVATSTAFRFVDQCQARERTMGVLTKPDLITASRMHDIENIIKGVFHRVGSGWYVTKQLSHEEIEECEREISYAEARAREQDFFSSGPWISSLATMAHRFGITNVQTNISRRLTEHIYQDLPEITQRVQSRLNDVLEEMKHFPERPQSASYAVTIEVQNLARAIITETRGDGRNKDFRAAYKGLFRRLQGQLKSGLPNINVRTPGYVLAAISVDSDDEDESTSTPTATAATVATATKRQLFETPSKKRKGGEGQAFPTPLKGGRSVSQTPRTQTSRNTEGARSDARGLSLDEIRAMYDLGSNSGLPDQINPEVTNELIRRSVLDWGTLADDLLNNLSDLLSQTLQSSIQTVLATRRLTQLFDNVSGIIEGLVRGLLNEETKRVKHIVDCETHKPIAYDMLFGSRTESEKSDLLRKRHVQRVHEHYDTLDSRGFKVPHGNDREKKFDDETLRAQLGPDEYNREIIALATPQAYYKIASARMVDTIANHLEFGLIYGLETNILPALNTGLKVMDEEHCQVLLAEDPAREQLRLRLNAEKDKLEIALRELTNLPQLELE</sequence>
<evidence type="ECO:0000259" key="5">
    <source>
        <dbReference type="PROSITE" id="PS51718"/>
    </source>
</evidence>
<dbReference type="InterPro" id="IPR030381">
    <property type="entry name" value="G_DYNAMIN_dom"/>
</dbReference>
<dbReference type="SUPFAM" id="SSF52540">
    <property type="entry name" value="P-loop containing nucleoside triphosphate hydrolases"/>
    <property type="match status" value="1"/>
</dbReference>
<comment type="caution">
    <text evidence="6">The sequence shown here is derived from an EMBL/GenBank/DDBJ whole genome shotgun (WGS) entry which is preliminary data.</text>
</comment>
<dbReference type="InterPro" id="IPR022812">
    <property type="entry name" value="Dynamin"/>
</dbReference>
<dbReference type="Proteomes" id="UP000308549">
    <property type="component" value="Unassembled WGS sequence"/>
</dbReference>
<feature type="region of interest" description="Disordered" evidence="3">
    <location>
        <begin position="1"/>
        <end position="107"/>
    </location>
</feature>
<keyword evidence="1" id="KW-0547">Nucleotide-binding</keyword>
<dbReference type="EMBL" id="NAJL01000089">
    <property type="protein sequence ID" value="TKA21992.1"/>
    <property type="molecule type" value="Genomic_DNA"/>
</dbReference>
<evidence type="ECO:0000313" key="7">
    <source>
        <dbReference type="Proteomes" id="UP000308549"/>
    </source>
</evidence>
<dbReference type="PANTHER" id="PTHR11566">
    <property type="entry name" value="DYNAMIN"/>
    <property type="match status" value="1"/>
</dbReference>
<dbReference type="PROSITE" id="PS51718">
    <property type="entry name" value="G_DYNAMIN_2"/>
    <property type="match status" value="1"/>
</dbReference>
<name>A0A4U0TJZ0_9PEZI</name>
<dbReference type="GO" id="GO:0005886">
    <property type="term" value="C:plasma membrane"/>
    <property type="evidence" value="ECO:0007669"/>
    <property type="project" value="TreeGrafter"/>
</dbReference>
<dbReference type="Pfam" id="PF01031">
    <property type="entry name" value="Dynamin_M"/>
    <property type="match status" value="1"/>
</dbReference>
<keyword evidence="7" id="KW-1185">Reference proteome</keyword>
<gene>
    <name evidence="6" type="ORF">B0A50_08490</name>
</gene>
<dbReference type="GO" id="GO:0031623">
    <property type="term" value="P:receptor internalization"/>
    <property type="evidence" value="ECO:0007669"/>
    <property type="project" value="TreeGrafter"/>
</dbReference>
<feature type="compositionally biased region" description="Polar residues" evidence="3">
    <location>
        <begin position="70"/>
        <end position="81"/>
    </location>
</feature>
<protein>
    <recommendedName>
        <fullName evidence="8">GED domain-containing protein</fullName>
    </recommendedName>
</protein>
<dbReference type="InterPro" id="IPR045063">
    <property type="entry name" value="Dynamin_N"/>
</dbReference>
<accession>A0A4U0TJZ0</accession>
<dbReference type="Pfam" id="PF00350">
    <property type="entry name" value="Dynamin_N"/>
    <property type="match status" value="1"/>
</dbReference>